<dbReference type="InterPro" id="IPR013121">
    <property type="entry name" value="Fe_red_NAD-bd_6"/>
</dbReference>
<dbReference type="EC" id="1.16.1.9" evidence="3"/>
<dbReference type="AlphaFoldDB" id="A0A8E2B4T5"/>
<name>A0A8E2B4T5_9APHY</name>
<keyword evidence="11 14" id="KW-0472">Membrane</keyword>
<dbReference type="GO" id="GO:0015677">
    <property type="term" value="P:copper ion import"/>
    <property type="evidence" value="ECO:0007669"/>
    <property type="project" value="TreeGrafter"/>
</dbReference>
<dbReference type="SUPFAM" id="SSF52343">
    <property type="entry name" value="Ferredoxin reductase-like, C-terminal NADP-linked domain"/>
    <property type="match status" value="1"/>
</dbReference>
<dbReference type="Pfam" id="PF01794">
    <property type="entry name" value="Ferric_reduct"/>
    <property type="match status" value="1"/>
</dbReference>
<evidence type="ECO:0000256" key="3">
    <source>
        <dbReference type="ARBA" id="ARBA00012668"/>
    </source>
</evidence>
<feature type="transmembrane region" description="Helical" evidence="14">
    <location>
        <begin position="108"/>
        <end position="131"/>
    </location>
</feature>
<dbReference type="SUPFAM" id="SSF63380">
    <property type="entry name" value="Riboflavin synthase domain-like"/>
    <property type="match status" value="1"/>
</dbReference>
<evidence type="ECO:0000259" key="15">
    <source>
        <dbReference type="PROSITE" id="PS51384"/>
    </source>
</evidence>
<dbReference type="InterPro" id="IPR017938">
    <property type="entry name" value="Riboflavin_synthase-like_b-brl"/>
</dbReference>
<dbReference type="CDD" id="cd06186">
    <property type="entry name" value="NOX_Duox_like_FAD_NADP"/>
    <property type="match status" value="1"/>
</dbReference>
<evidence type="ECO:0000256" key="8">
    <source>
        <dbReference type="ARBA" id="ARBA00022989"/>
    </source>
</evidence>
<evidence type="ECO:0000256" key="1">
    <source>
        <dbReference type="ARBA" id="ARBA00004651"/>
    </source>
</evidence>
<comment type="subcellular location">
    <subcellularLocation>
        <location evidence="1">Cell membrane</location>
        <topology evidence="1">Multi-pass membrane protein</topology>
    </subcellularLocation>
</comment>
<feature type="transmembrane region" description="Helical" evidence="14">
    <location>
        <begin position="216"/>
        <end position="234"/>
    </location>
</feature>
<dbReference type="InterPro" id="IPR051410">
    <property type="entry name" value="Ferric/Cupric_Reductase"/>
</dbReference>
<evidence type="ECO:0000313" key="17">
    <source>
        <dbReference type="Proteomes" id="UP000250043"/>
    </source>
</evidence>
<dbReference type="InterPro" id="IPR017927">
    <property type="entry name" value="FAD-bd_FR_type"/>
</dbReference>
<dbReference type="PANTHER" id="PTHR32361">
    <property type="entry name" value="FERRIC/CUPRIC REDUCTASE TRANSMEMBRANE COMPONENT"/>
    <property type="match status" value="1"/>
</dbReference>
<reference evidence="16 17" key="1">
    <citation type="submission" date="2016-07" db="EMBL/GenBank/DDBJ databases">
        <title>Draft genome of the white-rot fungus Obba rivulosa 3A-2.</title>
        <authorList>
            <consortium name="DOE Joint Genome Institute"/>
            <person name="Miettinen O."/>
            <person name="Riley R."/>
            <person name="Acob R."/>
            <person name="Barry K."/>
            <person name="Cullen D."/>
            <person name="De Vries R."/>
            <person name="Hainaut M."/>
            <person name="Hatakka A."/>
            <person name="Henrissat B."/>
            <person name="Hilden K."/>
            <person name="Kuo R."/>
            <person name="Labutti K."/>
            <person name="Lipzen A."/>
            <person name="Makela M.R."/>
            <person name="Sandor L."/>
            <person name="Spatafora J.W."/>
            <person name="Grigoriev I.V."/>
            <person name="Hibbett D.S."/>
        </authorList>
    </citation>
    <scope>NUCLEOTIDE SEQUENCE [LARGE SCALE GENOMIC DNA]</scope>
    <source>
        <strain evidence="16 17">3A-2</strain>
    </source>
</reference>
<keyword evidence="17" id="KW-1185">Reference proteome</keyword>
<sequence>MAVTTSPQASAAALDKTLRSERSEVYPHQVWYLVGGFIALVALFHWVSWAVAQLSKKSRSQEQHTTKDVEAGAKSPSGRFSVRRLPLALVNLYRIVAFRCTLQIGNTYTLNLAEVFVTCAYIAALFTWNFINTTTVEGHKFDISYWGNRAGSIASSQFPLVTVLGTKNNVLSYITGISYDKLNYIHRMTARVTFVLLWVHSGAKLSTATSAEFNEWFARAGLIGTIAFSVLIIVSLRPIRARAYELFFFTHFMMVLIFLVGGWYHANQVNMGYYLWPCFVIWGFDRVVRVARVLIFNHLYFLFSSKSSSLDADIELLSPECVRLRMERPSHFRWRAGQTAYLIMPGVSSTPFEAHPFTIASIRGASPKAGIVSDTEKVVQRTDGWNELVFLINVRNGFTKRLAEAASLDQKAKVLVDGPYGFSPDLDNDDTVVLVSGGSGVSFTLATFSDTVNRVREGRSKCRRIVFIWAIRDPSQMEWISTALGDALEAAPSSLDISVLVHITARSSTSDGRPRSISPLSMISMIEFPSVQVVSGRPDFEILLKEEAEVTSGRMSVTVCGSQAIASACRAALRFPTSSAASVAKGGPDVVLHVESFGYA</sequence>
<evidence type="ECO:0000256" key="7">
    <source>
        <dbReference type="ARBA" id="ARBA00022982"/>
    </source>
</evidence>
<feature type="transmembrane region" description="Helical" evidence="14">
    <location>
        <begin position="30"/>
        <end position="52"/>
    </location>
</feature>
<evidence type="ECO:0000256" key="5">
    <source>
        <dbReference type="ARBA" id="ARBA00022475"/>
    </source>
</evidence>
<evidence type="ECO:0000256" key="11">
    <source>
        <dbReference type="ARBA" id="ARBA00023136"/>
    </source>
</evidence>
<evidence type="ECO:0000256" key="10">
    <source>
        <dbReference type="ARBA" id="ARBA00023065"/>
    </source>
</evidence>
<evidence type="ECO:0000256" key="13">
    <source>
        <dbReference type="ARBA" id="ARBA00048483"/>
    </source>
</evidence>
<keyword evidence="8 14" id="KW-1133">Transmembrane helix</keyword>
<keyword evidence="10" id="KW-0406">Ion transport</keyword>
<dbReference type="Gene3D" id="3.40.50.80">
    <property type="entry name" value="Nucleotide-binding domain of ferredoxin-NADP reductase (FNR) module"/>
    <property type="match status" value="1"/>
</dbReference>
<dbReference type="Pfam" id="PF08022">
    <property type="entry name" value="FAD_binding_8"/>
    <property type="match status" value="1"/>
</dbReference>
<dbReference type="SFLD" id="SFLDS00052">
    <property type="entry name" value="Ferric_Reductase_Domain"/>
    <property type="match status" value="1"/>
</dbReference>
<organism evidence="16 17">
    <name type="scientific">Obba rivulosa</name>
    <dbReference type="NCBI Taxonomy" id="1052685"/>
    <lineage>
        <taxon>Eukaryota</taxon>
        <taxon>Fungi</taxon>
        <taxon>Dikarya</taxon>
        <taxon>Basidiomycota</taxon>
        <taxon>Agaricomycotina</taxon>
        <taxon>Agaricomycetes</taxon>
        <taxon>Polyporales</taxon>
        <taxon>Gelatoporiaceae</taxon>
        <taxon>Obba</taxon>
    </lineage>
</organism>
<dbReference type="GO" id="GO:0006826">
    <property type="term" value="P:iron ion transport"/>
    <property type="evidence" value="ECO:0007669"/>
    <property type="project" value="TreeGrafter"/>
</dbReference>
<keyword evidence="4" id="KW-0813">Transport</keyword>
<accession>A0A8E2B4T5</accession>
<feature type="transmembrane region" description="Helical" evidence="14">
    <location>
        <begin position="246"/>
        <end position="265"/>
    </location>
</feature>
<evidence type="ECO:0000256" key="9">
    <source>
        <dbReference type="ARBA" id="ARBA00023002"/>
    </source>
</evidence>
<dbReference type="EMBL" id="KV722380">
    <property type="protein sequence ID" value="OCH91755.1"/>
    <property type="molecule type" value="Genomic_DNA"/>
</dbReference>
<keyword evidence="5" id="KW-1003">Cell membrane</keyword>
<comment type="similarity">
    <text evidence="2">Belongs to the ferric reductase (FRE) family.</text>
</comment>
<protein>
    <recommendedName>
        <fullName evidence="3">ferric-chelate reductase (NADPH)</fullName>
        <ecNumber evidence="3">1.16.1.9</ecNumber>
    </recommendedName>
</protein>
<dbReference type="Proteomes" id="UP000250043">
    <property type="component" value="Unassembled WGS sequence"/>
</dbReference>
<evidence type="ECO:0000256" key="6">
    <source>
        <dbReference type="ARBA" id="ARBA00022692"/>
    </source>
</evidence>
<evidence type="ECO:0000313" key="16">
    <source>
        <dbReference type="EMBL" id="OCH91755.1"/>
    </source>
</evidence>
<dbReference type="Gene3D" id="2.40.30.10">
    <property type="entry name" value="Translation factors"/>
    <property type="match status" value="1"/>
</dbReference>
<dbReference type="PROSITE" id="PS51384">
    <property type="entry name" value="FAD_FR"/>
    <property type="match status" value="1"/>
</dbReference>
<keyword evidence="7" id="KW-0249">Electron transport</keyword>
<evidence type="ECO:0000256" key="2">
    <source>
        <dbReference type="ARBA" id="ARBA00006278"/>
    </source>
</evidence>
<dbReference type="OrthoDB" id="4494341at2759"/>
<keyword evidence="12" id="KW-0325">Glycoprotein</keyword>
<dbReference type="InterPro" id="IPR039261">
    <property type="entry name" value="FNR_nucleotide-bd"/>
</dbReference>
<dbReference type="PANTHER" id="PTHR32361:SF9">
    <property type="entry name" value="FERRIC REDUCTASE TRANSMEMBRANE COMPONENT 3-RELATED"/>
    <property type="match status" value="1"/>
</dbReference>
<evidence type="ECO:0000256" key="12">
    <source>
        <dbReference type="ARBA" id="ARBA00023180"/>
    </source>
</evidence>
<dbReference type="GO" id="GO:0006879">
    <property type="term" value="P:intracellular iron ion homeostasis"/>
    <property type="evidence" value="ECO:0007669"/>
    <property type="project" value="TreeGrafter"/>
</dbReference>
<dbReference type="PRINTS" id="PR00466">
    <property type="entry name" value="GP91PHOX"/>
</dbReference>
<dbReference type="InterPro" id="IPR013130">
    <property type="entry name" value="Fe3_Rdtase_TM_dom"/>
</dbReference>
<keyword evidence="6 14" id="KW-0812">Transmembrane</keyword>
<dbReference type="GO" id="GO:0052851">
    <property type="term" value="F:ferric-chelate reductase (NADPH) activity"/>
    <property type="evidence" value="ECO:0007669"/>
    <property type="project" value="UniProtKB-EC"/>
</dbReference>
<dbReference type="SFLD" id="SFLDG01168">
    <property type="entry name" value="Ferric_reductase_subgroup_(FRE"/>
    <property type="match status" value="1"/>
</dbReference>
<feature type="domain" description="FAD-binding FR-type" evidence="15">
    <location>
        <begin position="280"/>
        <end position="426"/>
    </location>
</feature>
<dbReference type="GO" id="GO:0005886">
    <property type="term" value="C:plasma membrane"/>
    <property type="evidence" value="ECO:0007669"/>
    <property type="project" value="UniProtKB-SubCell"/>
</dbReference>
<dbReference type="InterPro" id="IPR013112">
    <property type="entry name" value="FAD-bd_8"/>
</dbReference>
<dbReference type="InterPro" id="IPR000778">
    <property type="entry name" value="Cyt_b245_heavy_chain"/>
</dbReference>
<dbReference type="Pfam" id="PF08030">
    <property type="entry name" value="NAD_binding_6"/>
    <property type="match status" value="1"/>
</dbReference>
<evidence type="ECO:0000256" key="4">
    <source>
        <dbReference type="ARBA" id="ARBA00022448"/>
    </source>
</evidence>
<gene>
    <name evidence="16" type="ORF">OBBRIDRAFT_833976</name>
</gene>
<evidence type="ECO:0000256" key="14">
    <source>
        <dbReference type="SAM" id="Phobius"/>
    </source>
</evidence>
<keyword evidence="9" id="KW-0560">Oxidoreductase</keyword>
<proteinExistence type="inferred from homology"/>
<comment type="catalytic activity">
    <reaction evidence="13">
        <text>2 a Fe(II)-siderophore + NADP(+) + H(+) = 2 a Fe(III)-siderophore + NADPH</text>
        <dbReference type="Rhea" id="RHEA:28795"/>
        <dbReference type="Rhea" id="RHEA-COMP:11342"/>
        <dbReference type="Rhea" id="RHEA-COMP:11344"/>
        <dbReference type="ChEBI" id="CHEBI:15378"/>
        <dbReference type="ChEBI" id="CHEBI:29033"/>
        <dbReference type="ChEBI" id="CHEBI:29034"/>
        <dbReference type="ChEBI" id="CHEBI:57783"/>
        <dbReference type="ChEBI" id="CHEBI:58349"/>
        <dbReference type="EC" id="1.16.1.9"/>
    </reaction>
</comment>